<feature type="domain" description="NAD-dependent epimerase/dehydratase" evidence="1">
    <location>
        <begin position="3"/>
        <end position="235"/>
    </location>
</feature>
<dbReference type="InParanoid" id="A0A259TZY9"/>
<comment type="caution">
    <text evidence="2">The sequence shown here is derived from an EMBL/GenBank/DDBJ whole genome shotgun (WGS) entry which is preliminary data.</text>
</comment>
<dbReference type="PANTHER" id="PTHR43245:SF23">
    <property type="entry name" value="NAD(P)-BINDING DOMAIN-CONTAINING PROTEIN"/>
    <property type="match status" value="1"/>
</dbReference>
<evidence type="ECO:0000313" key="2">
    <source>
        <dbReference type="EMBL" id="OZC03343.1"/>
    </source>
</evidence>
<reference evidence="2 3" key="1">
    <citation type="submission" date="2016-11" db="EMBL/GenBank/DDBJ databases">
        <title>Study of marine rhodopsin-containing bacteria.</title>
        <authorList>
            <person name="Yoshizawa S."/>
            <person name="Kumagai Y."/>
            <person name="Kogure K."/>
        </authorList>
    </citation>
    <scope>NUCLEOTIDE SEQUENCE [LARGE SCALE GENOMIC DNA]</scope>
    <source>
        <strain evidence="2 3">SG-29</strain>
    </source>
</reference>
<accession>A0A259TZY9</accession>
<dbReference type="Gene3D" id="3.40.50.720">
    <property type="entry name" value="NAD(P)-binding Rossmann-like Domain"/>
    <property type="match status" value="1"/>
</dbReference>
<dbReference type="OrthoDB" id="9801785at2"/>
<keyword evidence="3" id="KW-1185">Reference proteome</keyword>
<sequence length="344" mass="36991">MRILLTGHDGYIGTVMATTLRDAGHEVHGIDSGLFAACAFGPQPLAPVATQADVREITPASLDGFDAVVHLANLSNDPLGNLDPDLTFAVNHRATVKLAEMAREAGVGRFVFASSCSLYGAAGQDAVTETAPFNPVTPYGEAKVLAERDLKPLATDSFAPVFMRNATVYGVSPRLRFDLVVNNLTAWAMATGQIRMKSDGSPWRPLVHVRDVCSAFGAALDAPPEAVSGEAFNVGAASENYRIREVAEIVGEEVDGTRVTFAEGASPDARSYRVAFDKITERLGWTPEWTVRDGVREVRDALAGLDLQPETFEGPRYSRIAHLQSLLDSGRLQPDLRWADAIPA</sequence>
<dbReference type="SUPFAM" id="SSF51735">
    <property type="entry name" value="NAD(P)-binding Rossmann-fold domains"/>
    <property type="match status" value="1"/>
</dbReference>
<protein>
    <submittedName>
        <fullName evidence="2">NAD-dependent dehydratase</fullName>
    </submittedName>
</protein>
<organism evidence="2 3">
    <name type="scientific">Rubricoccus marinus</name>
    <dbReference type="NCBI Taxonomy" id="716817"/>
    <lineage>
        <taxon>Bacteria</taxon>
        <taxon>Pseudomonadati</taxon>
        <taxon>Rhodothermota</taxon>
        <taxon>Rhodothermia</taxon>
        <taxon>Rhodothermales</taxon>
        <taxon>Rubricoccaceae</taxon>
        <taxon>Rubricoccus</taxon>
    </lineage>
</organism>
<dbReference type="InterPro" id="IPR001509">
    <property type="entry name" value="Epimerase_deHydtase"/>
</dbReference>
<dbReference type="InterPro" id="IPR050177">
    <property type="entry name" value="Lipid_A_modif_metabolic_enz"/>
</dbReference>
<proteinExistence type="predicted"/>
<dbReference type="PANTHER" id="PTHR43245">
    <property type="entry name" value="BIFUNCTIONAL POLYMYXIN RESISTANCE PROTEIN ARNA"/>
    <property type="match status" value="1"/>
</dbReference>
<evidence type="ECO:0000259" key="1">
    <source>
        <dbReference type="Pfam" id="PF01370"/>
    </source>
</evidence>
<evidence type="ECO:0000313" key="3">
    <source>
        <dbReference type="Proteomes" id="UP000216446"/>
    </source>
</evidence>
<dbReference type="CDD" id="cd08946">
    <property type="entry name" value="SDR_e"/>
    <property type="match status" value="1"/>
</dbReference>
<dbReference type="EMBL" id="MQWB01000001">
    <property type="protein sequence ID" value="OZC03343.1"/>
    <property type="molecule type" value="Genomic_DNA"/>
</dbReference>
<dbReference type="Proteomes" id="UP000216446">
    <property type="component" value="Unassembled WGS sequence"/>
</dbReference>
<dbReference type="Pfam" id="PF01370">
    <property type="entry name" value="Epimerase"/>
    <property type="match status" value="1"/>
</dbReference>
<dbReference type="InterPro" id="IPR036291">
    <property type="entry name" value="NAD(P)-bd_dom_sf"/>
</dbReference>
<dbReference type="AlphaFoldDB" id="A0A259TZY9"/>
<gene>
    <name evidence="2" type="ORF">BSZ36_10335</name>
</gene>
<dbReference type="RefSeq" id="WP_094548596.1">
    <property type="nucleotide sequence ID" value="NZ_MQWB01000001.1"/>
</dbReference>
<name>A0A259TZY9_9BACT</name>